<dbReference type="Proteomes" id="UP000237347">
    <property type="component" value="Unassembled WGS sequence"/>
</dbReference>
<protein>
    <recommendedName>
        <fullName evidence="3">Zinc knuckle CX2CX4HX4C domain-containing protein</fullName>
    </recommendedName>
</protein>
<sequence length="53" mass="6013">MTSSSKGSYTRLCIQVNLDKPLINTVKVGRLKQKVMYEGISFLCFYCGRLGHK</sequence>
<dbReference type="PANTHER" id="PTHR31286:SF99">
    <property type="entry name" value="DUF4283 DOMAIN-CONTAINING PROTEIN"/>
    <property type="match status" value="1"/>
</dbReference>
<gene>
    <name evidence="1" type="ORF">CFP56_031793</name>
</gene>
<evidence type="ECO:0008006" key="3">
    <source>
        <dbReference type="Google" id="ProtNLM"/>
    </source>
</evidence>
<name>A0AAW0JIS9_QUESU</name>
<evidence type="ECO:0000313" key="2">
    <source>
        <dbReference type="Proteomes" id="UP000237347"/>
    </source>
</evidence>
<reference evidence="1 2" key="1">
    <citation type="journal article" date="2018" name="Sci. Data">
        <title>The draft genome sequence of cork oak.</title>
        <authorList>
            <person name="Ramos A.M."/>
            <person name="Usie A."/>
            <person name="Barbosa P."/>
            <person name="Barros P.M."/>
            <person name="Capote T."/>
            <person name="Chaves I."/>
            <person name="Simoes F."/>
            <person name="Abreu I."/>
            <person name="Carrasquinho I."/>
            <person name="Faro C."/>
            <person name="Guimaraes J.B."/>
            <person name="Mendonca D."/>
            <person name="Nobrega F."/>
            <person name="Rodrigues L."/>
            <person name="Saibo N.J.M."/>
            <person name="Varela M.C."/>
            <person name="Egas C."/>
            <person name="Matos J."/>
            <person name="Miguel C.M."/>
            <person name="Oliveira M.M."/>
            <person name="Ricardo C.P."/>
            <person name="Goncalves S."/>
        </authorList>
    </citation>
    <scope>NUCLEOTIDE SEQUENCE [LARGE SCALE GENOMIC DNA]</scope>
    <source>
        <strain evidence="2">cv. HL8</strain>
    </source>
</reference>
<dbReference type="AlphaFoldDB" id="A0AAW0JIS9"/>
<proteinExistence type="predicted"/>
<organism evidence="1 2">
    <name type="scientific">Quercus suber</name>
    <name type="common">Cork oak</name>
    <dbReference type="NCBI Taxonomy" id="58331"/>
    <lineage>
        <taxon>Eukaryota</taxon>
        <taxon>Viridiplantae</taxon>
        <taxon>Streptophyta</taxon>
        <taxon>Embryophyta</taxon>
        <taxon>Tracheophyta</taxon>
        <taxon>Spermatophyta</taxon>
        <taxon>Magnoliopsida</taxon>
        <taxon>eudicotyledons</taxon>
        <taxon>Gunneridae</taxon>
        <taxon>Pentapetalae</taxon>
        <taxon>rosids</taxon>
        <taxon>fabids</taxon>
        <taxon>Fagales</taxon>
        <taxon>Fagaceae</taxon>
        <taxon>Quercus</taxon>
    </lineage>
</organism>
<accession>A0AAW0JIS9</accession>
<dbReference type="InterPro" id="IPR040256">
    <property type="entry name" value="At4g02000-like"/>
</dbReference>
<evidence type="ECO:0000313" key="1">
    <source>
        <dbReference type="EMBL" id="KAK7826745.1"/>
    </source>
</evidence>
<dbReference type="PANTHER" id="PTHR31286">
    <property type="entry name" value="GLYCINE-RICH CELL WALL STRUCTURAL PROTEIN 1.8-LIKE"/>
    <property type="match status" value="1"/>
</dbReference>
<dbReference type="EMBL" id="PKMF04000538">
    <property type="protein sequence ID" value="KAK7826745.1"/>
    <property type="molecule type" value="Genomic_DNA"/>
</dbReference>
<comment type="caution">
    <text evidence="1">The sequence shown here is derived from an EMBL/GenBank/DDBJ whole genome shotgun (WGS) entry which is preliminary data.</text>
</comment>
<keyword evidence="2" id="KW-1185">Reference proteome</keyword>